<reference evidence="9 10" key="1">
    <citation type="submission" date="2019-01" db="EMBL/GenBank/DDBJ databases">
        <title>Sequencing of cultivated peanut Arachis hypogaea provides insights into genome evolution and oil improvement.</title>
        <authorList>
            <person name="Chen X."/>
        </authorList>
    </citation>
    <scope>NUCLEOTIDE SEQUENCE [LARGE SCALE GENOMIC DNA]</scope>
    <source>
        <strain evidence="10">cv. Fuhuasheng</strain>
        <tissue evidence="9">Leaves</tissue>
    </source>
</reference>
<feature type="region of interest" description="Disordered" evidence="7">
    <location>
        <begin position="131"/>
        <end position="154"/>
    </location>
</feature>
<keyword evidence="3" id="KW-0805">Transcription regulation</keyword>
<dbReference type="FunFam" id="1.10.10.60:FF:000002">
    <property type="entry name" value="Myb family transcription factor"/>
    <property type="match status" value="1"/>
</dbReference>
<keyword evidence="6" id="KW-0539">Nucleus</keyword>
<protein>
    <recommendedName>
        <fullName evidence="8">HTH myb-type domain-containing protein</fullName>
    </recommendedName>
</protein>
<evidence type="ECO:0000256" key="5">
    <source>
        <dbReference type="ARBA" id="ARBA00023163"/>
    </source>
</evidence>
<sequence>MTSLHQASIAESNLQIMEARPSISIERSSAEKHNVMGMSGALSSSLAVLPTPLEETYNKLPDSPLAFVEEGLMSGPLTHSGHLNNNGAVGHIFSSSPGYSTALHHSSLSPHEKHSRNAHIISHSSTNMATLPPFSSNSGPLPSKPSSHFPNENSASWHTDSVPSFLDFPANTSIDSGRVESGACTIMASEEYCKQNDWQEWADQLISDDDTLTSNLNDLLADNVPDPEPKVKLFITEINISFQRKQISNLFKECLREPFQVSKPSLQLPGHPSEGHQQLPASSEENCAGAAPSSSAKSAPSKPRMRWTPELHEAFVDAVNQLGGSERATPKGVLKLMKVEGLTIYHVKSHLQKYRTARYRPDSSEGVSEKKTSSIEEMASLDLRTGIDITEALRLQMVVQKQLHEQLEIQRNLQLRIEEQGRYLQMMFEKQCKPETEMFKASLSTAENPSGSSLDAMQDVPAKSASMVDNYKPGPDQAIGSTKVVEGSVEIGGKHDSPKTQLSENPKQHANANDDAAQASMRQRKDE</sequence>
<comment type="subcellular location">
    <subcellularLocation>
        <location evidence="1">Nucleus</location>
    </subcellularLocation>
</comment>
<dbReference type="InterPro" id="IPR001005">
    <property type="entry name" value="SANT/Myb"/>
</dbReference>
<dbReference type="NCBIfam" id="TIGR01557">
    <property type="entry name" value="myb_SHAQKYF"/>
    <property type="match status" value="1"/>
</dbReference>
<dbReference type="Pfam" id="PF00249">
    <property type="entry name" value="Myb_DNA-binding"/>
    <property type="match status" value="1"/>
</dbReference>
<dbReference type="GO" id="GO:0005634">
    <property type="term" value="C:nucleus"/>
    <property type="evidence" value="ECO:0007669"/>
    <property type="project" value="UniProtKB-SubCell"/>
</dbReference>
<dbReference type="InterPro" id="IPR025756">
    <property type="entry name" value="Myb_CC_LHEQLE"/>
</dbReference>
<evidence type="ECO:0000256" key="1">
    <source>
        <dbReference type="ARBA" id="ARBA00004123"/>
    </source>
</evidence>
<dbReference type="SUPFAM" id="SSF46689">
    <property type="entry name" value="Homeodomain-like"/>
    <property type="match status" value="1"/>
</dbReference>
<keyword evidence="4" id="KW-0175">Coiled coil</keyword>
<evidence type="ECO:0000256" key="6">
    <source>
        <dbReference type="ARBA" id="ARBA00023242"/>
    </source>
</evidence>
<comment type="similarity">
    <text evidence="2">Belongs to the MYB-CC family.</text>
</comment>
<evidence type="ECO:0000313" key="9">
    <source>
        <dbReference type="EMBL" id="RYR74595.1"/>
    </source>
</evidence>
<feature type="region of interest" description="Disordered" evidence="7">
    <location>
        <begin position="263"/>
        <end position="305"/>
    </location>
</feature>
<dbReference type="STRING" id="3818.A0A445EGN4"/>
<dbReference type="PANTHER" id="PTHR31499">
    <property type="entry name" value="MYB FAMILY TRANSCRIPTION FACTOR PHL11"/>
    <property type="match status" value="1"/>
</dbReference>
<feature type="compositionally biased region" description="Low complexity" evidence="7">
    <location>
        <begin position="508"/>
        <end position="519"/>
    </location>
</feature>
<dbReference type="Gene3D" id="1.10.10.60">
    <property type="entry name" value="Homeodomain-like"/>
    <property type="match status" value="1"/>
</dbReference>
<feature type="region of interest" description="Disordered" evidence="7">
    <location>
        <begin position="464"/>
        <end position="527"/>
    </location>
</feature>
<organism evidence="9 10">
    <name type="scientific">Arachis hypogaea</name>
    <name type="common">Peanut</name>
    <dbReference type="NCBI Taxonomy" id="3818"/>
    <lineage>
        <taxon>Eukaryota</taxon>
        <taxon>Viridiplantae</taxon>
        <taxon>Streptophyta</taxon>
        <taxon>Embryophyta</taxon>
        <taxon>Tracheophyta</taxon>
        <taxon>Spermatophyta</taxon>
        <taxon>Magnoliopsida</taxon>
        <taxon>eudicotyledons</taxon>
        <taxon>Gunneridae</taxon>
        <taxon>Pentapetalae</taxon>
        <taxon>rosids</taxon>
        <taxon>fabids</taxon>
        <taxon>Fabales</taxon>
        <taxon>Fabaceae</taxon>
        <taxon>Papilionoideae</taxon>
        <taxon>50 kb inversion clade</taxon>
        <taxon>dalbergioids sensu lato</taxon>
        <taxon>Dalbergieae</taxon>
        <taxon>Pterocarpus clade</taxon>
        <taxon>Arachis</taxon>
    </lineage>
</organism>
<evidence type="ECO:0000313" key="10">
    <source>
        <dbReference type="Proteomes" id="UP000289738"/>
    </source>
</evidence>
<evidence type="ECO:0000256" key="4">
    <source>
        <dbReference type="ARBA" id="ARBA00023054"/>
    </source>
</evidence>
<gene>
    <name evidence="9" type="ORF">Ahy_A02g009320</name>
</gene>
<evidence type="ECO:0000259" key="8">
    <source>
        <dbReference type="PROSITE" id="PS51294"/>
    </source>
</evidence>
<keyword evidence="5" id="KW-0804">Transcription</keyword>
<dbReference type="GO" id="GO:0003677">
    <property type="term" value="F:DNA binding"/>
    <property type="evidence" value="ECO:0007669"/>
    <property type="project" value="InterPro"/>
</dbReference>
<dbReference type="PANTHER" id="PTHR31499:SF80">
    <property type="entry name" value="HTH MYB-TYPE DOMAIN-CONTAINING PROTEIN"/>
    <property type="match status" value="1"/>
</dbReference>
<evidence type="ECO:0000256" key="2">
    <source>
        <dbReference type="ARBA" id="ARBA00006783"/>
    </source>
</evidence>
<evidence type="ECO:0000256" key="3">
    <source>
        <dbReference type="ARBA" id="ARBA00023015"/>
    </source>
</evidence>
<dbReference type="GO" id="GO:0003700">
    <property type="term" value="F:DNA-binding transcription factor activity"/>
    <property type="evidence" value="ECO:0007669"/>
    <property type="project" value="InterPro"/>
</dbReference>
<feature type="domain" description="HTH myb-type" evidence="8">
    <location>
        <begin position="299"/>
        <end position="359"/>
    </location>
</feature>
<dbReference type="InterPro" id="IPR006447">
    <property type="entry name" value="Myb_dom_plants"/>
</dbReference>
<dbReference type="EMBL" id="SDMP01000002">
    <property type="protein sequence ID" value="RYR74595.1"/>
    <property type="molecule type" value="Genomic_DNA"/>
</dbReference>
<dbReference type="InterPro" id="IPR009057">
    <property type="entry name" value="Homeodomain-like_sf"/>
</dbReference>
<dbReference type="InterPro" id="IPR017930">
    <property type="entry name" value="Myb_dom"/>
</dbReference>
<dbReference type="AlphaFoldDB" id="A0A445EGN4"/>
<evidence type="ECO:0000256" key="7">
    <source>
        <dbReference type="SAM" id="MobiDB-lite"/>
    </source>
</evidence>
<dbReference type="Pfam" id="PF14379">
    <property type="entry name" value="Myb_CC_LHEQLE"/>
    <property type="match status" value="1"/>
</dbReference>
<keyword evidence="10" id="KW-1185">Reference proteome</keyword>
<dbReference type="InterPro" id="IPR046955">
    <property type="entry name" value="PHR1-like"/>
</dbReference>
<name>A0A445EGN4_ARAHY</name>
<comment type="caution">
    <text evidence="9">The sequence shown here is derived from an EMBL/GenBank/DDBJ whole genome shotgun (WGS) entry which is preliminary data.</text>
</comment>
<feature type="compositionally biased region" description="Low complexity" evidence="7">
    <location>
        <begin position="288"/>
        <end position="302"/>
    </location>
</feature>
<feature type="compositionally biased region" description="Polar residues" evidence="7">
    <location>
        <begin position="275"/>
        <end position="285"/>
    </location>
</feature>
<proteinExistence type="inferred from homology"/>
<dbReference type="Proteomes" id="UP000289738">
    <property type="component" value="Chromosome A02"/>
</dbReference>
<accession>A0A445EGN4</accession>
<dbReference type="PROSITE" id="PS51294">
    <property type="entry name" value="HTH_MYB"/>
    <property type="match status" value="1"/>
</dbReference>